<comment type="caution">
    <text evidence="1">The sequence shown here is derived from an EMBL/GenBank/DDBJ whole genome shotgun (WGS) entry which is preliminary data.</text>
</comment>
<name>M7A4N6_LEPIR</name>
<dbReference type="AlphaFoldDB" id="M7A4N6"/>
<protein>
    <submittedName>
        <fullName evidence="1">Uncharacterized protein</fullName>
    </submittedName>
</protein>
<sequence length="37" mass="4294">MKTKKLVLSLWIFLILPSVVYSNIPTHSGMEKNFKET</sequence>
<organism evidence="1 2">
    <name type="scientific">Leptospira interrogans serovar Pyrogenes str. 200701872</name>
    <dbReference type="NCBI Taxonomy" id="1193029"/>
    <lineage>
        <taxon>Bacteria</taxon>
        <taxon>Pseudomonadati</taxon>
        <taxon>Spirochaetota</taxon>
        <taxon>Spirochaetia</taxon>
        <taxon>Leptospirales</taxon>
        <taxon>Leptospiraceae</taxon>
        <taxon>Leptospira</taxon>
    </lineage>
</organism>
<evidence type="ECO:0000313" key="2">
    <source>
        <dbReference type="Proteomes" id="UP000012117"/>
    </source>
</evidence>
<evidence type="ECO:0000313" key="1">
    <source>
        <dbReference type="EMBL" id="EMP08975.1"/>
    </source>
</evidence>
<gene>
    <name evidence="1" type="ORF">LEP1GSC124_3205</name>
</gene>
<reference evidence="1 2" key="1">
    <citation type="submission" date="2013-01" db="EMBL/GenBank/DDBJ databases">
        <authorList>
            <person name="Harkins D.M."/>
            <person name="Durkin A.S."/>
            <person name="Brinkac L.M."/>
            <person name="Haft D.H."/>
            <person name="Selengut J.D."/>
            <person name="Sanka R."/>
            <person name="DePew J."/>
            <person name="Purushe J."/>
            <person name="Picardeau M."/>
            <person name="Werts C."/>
            <person name="Goarant C."/>
            <person name="Vinetz J.M."/>
            <person name="Sutton G.G."/>
            <person name="Nierman W.C."/>
            <person name="Fouts D.E."/>
        </authorList>
    </citation>
    <scope>NUCLEOTIDE SEQUENCE [LARGE SCALE GENOMIC DNA]</scope>
    <source>
        <strain evidence="1 2">200701872</strain>
    </source>
</reference>
<dbReference type="EMBL" id="AKWN02000083">
    <property type="protein sequence ID" value="EMP08975.1"/>
    <property type="molecule type" value="Genomic_DNA"/>
</dbReference>
<proteinExistence type="predicted"/>
<dbReference type="Proteomes" id="UP000012117">
    <property type="component" value="Unassembled WGS sequence"/>
</dbReference>
<accession>M7A4N6</accession>
<feature type="non-terminal residue" evidence="1">
    <location>
        <position position="37"/>
    </location>
</feature>